<keyword evidence="1" id="KW-0472">Membrane</keyword>
<reference evidence="3" key="1">
    <citation type="journal article" date="2019" name="Int. J. Syst. Evol. Microbiol.">
        <title>The Global Catalogue of Microorganisms (GCM) 10K type strain sequencing project: providing services to taxonomists for standard genome sequencing and annotation.</title>
        <authorList>
            <consortium name="The Broad Institute Genomics Platform"/>
            <consortium name="The Broad Institute Genome Sequencing Center for Infectious Disease"/>
            <person name="Wu L."/>
            <person name="Ma J."/>
        </authorList>
    </citation>
    <scope>NUCLEOTIDE SEQUENCE [LARGE SCALE GENOMIC DNA]</scope>
    <source>
        <strain evidence="3">JCM 17069</strain>
    </source>
</reference>
<evidence type="ECO:0000313" key="3">
    <source>
        <dbReference type="Proteomes" id="UP001500367"/>
    </source>
</evidence>
<dbReference type="RefSeq" id="WP_344815807.1">
    <property type="nucleotide sequence ID" value="NZ_BAABCT010000002.1"/>
</dbReference>
<accession>A0ABP7VIY0</accession>
<name>A0ABP7VIY0_9FLAO</name>
<keyword evidence="3" id="KW-1185">Reference proteome</keyword>
<evidence type="ECO:0000313" key="2">
    <source>
        <dbReference type="EMBL" id="GAA4068241.1"/>
    </source>
</evidence>
<keyword evidence="1" id="KW-1133">Transmembrane helix</keyword>
<organism evidence="2 3">
    <name type="scientific">Flavobacterium cheonanense</name>
    <dbReference type="NCBI Taxonomy" id="706183"/>
    <lineage>
        <taxon>Bacteria</taxon>
        <taxon>Pseudomonadati</taxon>
        <taxon>Bacteroidota</taxon>
        <taxon>Flavobacteriia</taxon>
        <taxon>Flavobacteriales</taxon>
        <taxon>Flavobacteriaceae</taxon>
        <taxon>Flavobacterium</taxon>
    </lineage>
</organism>
<evidence type="ECO:0000256" key="1">
    <source>
        <dbReference type="SAM" id="Phobius"/>
    </source>
</evidence>
<dbReference type="Proteomes" id="UP001500367">
    <property type="component" value="Unassembled WGS sequence"/>
</dbReference>
<sequence length="111" mass="13386">MNKIEKLTDEQLISLFQNQNIDKELKKSIITEIDRRDLEKITSVNKEIDFETKISIMFTSYFSFKKHLEKSSQLLSQGNKKAYKQYWRFFIFGILFYTIMLLIAAKYFIKH</sequence>
<proteinExistence type="predicted"/>
<feature type="transmembrane region" description="Helical" evidence="1">
    <location>
        <begin position="89"/>
        <end position="109"/>
    </location>
</feature>
<comment type="caution">
    <text evidence="2">The sequence shown here is derived from an EMBL/GenBank/DDBJ whole genome shotgun (WGS) entry which is preliminary data.</text>
</comment>
<protein>
    <submittedName>
        <fullName evidence="2">Uncharacterized protein</fullName>
    </submittedName>
</protein>
<dbReference type="EMBL" id="BAABCT010000002">
    <property type="protein sequence ID" value="GAA4068241.1"/>
    <property type="molecule type" value="Genomic_DNA"/>
</dbReference>
<gene>
    <name evidence="2" type="ORF">GCM10022389_11690</name>
</gene>
<keyword evidence="1" id="KW-0812">Transmembrane</keyword>